<evidence type="ECO:0000259" key="2">
    <source>
        <dbReference type="Pfam" id="PF13304"/>
    </source>
</evidence>
<keyword evidence="4" id="KW-1185">Reference proteome</keyword>
<reference evidence="3 4" key="1">
    <citation type="submission" date="2019-12" db="EMBL/GenBank/DDBJ databases">
        <title>Shewanella insulae sp. nov., isolated from a tidal flat.</title>
        <authorList>
            <person name="Yoon J.-H."/>
        </authorList>
    </citation>
    <scope>NUCLEOTIDE SEQUENCE [LARGE SCALE GENOMIC DNA]</scope>
    <source>
        <strain evidence="3 4">JBTF-M18</strain>
    </source>
</reference>
<dbReference type="Proteomes" id="UP000474778">
    <property type="component" value="Unassembled WGS sequence"/>
</dbReference>
<feature type="domain" description="ATPase AAA-type core" evidence="2">
    <location>
        <begin position="193"/>
        <end position="353"/>
    </location>
</feature>
<comment type="caution">
    <text evidence="3">The sequence shown here is derived from an EMBL/GenBank/DDBJ whole genome shotgun (WGS) entry which is preliminary data.</text>
</comment>
<dbReference type="InterPro" id="IPR027417">
    <property type="entry name" value="P-loop_NTPase"/>
</dbReference>
<dbReference type="GO" id="GO:0006302">
    <property type="term" value="P:double-strand break repair"/>
    <property type="evidence" value="ECO:0007669"/>
    <property type="project" value="TreeGrafter"/>
</dbReference>
<dbReference type="EMBL" id="WRPA01000022">
    <property type="protein sequence ID" value="MXR70638.1"/>
    <property type="molecule type" value="Genomic_DNA"/>
</dbReference>
<dbReference type="SUPFAM" id="SSF52540">
    <property type="entry name" value="P-loop containing nucleoside triphosphate hydrolases"/>
    <property type="match status" value="1"/>
</dbReference>
<dbReference type="GO" id="GO:0000731">
    <property type="term" value="P:DNA synthesis involved in DNA repair"/>
    <property type="evidence" value="ECO:0007669"/>
    <property type="project" value="TreeGrafter"/>
</dbReference>
<dbReference type="Pfam" id="PF13304">
    <property type="entry name" value="AAA_21"/>
    <property type="match status" value="1"/>
</dbReference>
<protein>
    <submittedName>
        <fullName evidence="3">AAA family ATPase</fullName>
    </submittedName>
</protein>
<dbReference type="GO" id="GO:0005524">
    <property type="term" value="F:ATP binding"/>
    <property type="evidence" value="ECO:0007669"/>
    <property type="project" value="InterPro"/>
</dbReference>
<dbReference type="RefSeq" id="WP_160798652.1">
    <property type="nucleotide sequence ID" value="NZ_WRPA01000022.1"/>
</dbReference>
<feature type="domain" description="Endonuclease GajA/Old nuclease/RecF-like AAA" evidence="1">
    <location>
        <begin position="1"/>
        <end position="48"/>
    </location>
</feature>
<name>A0A6L7I5J4_9GAMM</name>
<dbReference type="FunFam" id="3.40.50.300:FF:002534">
    <property type="entry name" value="Putative RecF protein"/>
    <property type="match status" value="1"/>
</dbReference>
<dbReference type="GO" id="GO:0016887">
    <property type="term" value="F:ATP hydrolysis activity"/>
    <property type="evidence" value="ECO:0007669"/>
    <property type="project" value="InterPro"/>
</dbReference>
<organism evidence="3 4">
    <name type="scientific">Shewanella insulae</name>
    <dbReference type="NCBI Taxonomy" id="2681496"/>
    <lineage>
        <taxon>Bacteria</taxon>
        <taxon>Pseudomonadati</taxon>
        <taxon>Pseudomonadota</taxon>
        <taxon>Gammaproteobacteria</taxon>
        <taxon>Alteromonadales</taxon>
        <taxon>Shewanellaceae</taxon>
        <taxon>Shewanella</taxon>
    </lineage>
</organism>
<dbReference type="Pfam" id="PF13175">
    <property type="entry name" value="AAA_15"/>
    <property type="match status" value="1"/>
</dbReference>
<proteinExistence type="predicted"/>
<sequence>MLTTLAINNYRSLRDIRLPLGRLNLVTGANGSGKSNLYKALRLLAQTAQGGVVNALAQEGGLDSCFWAGPENLTKGMLSGETEITPTVRQQTKRLKLGFAGDEFSYLIELGLPKPDSTTFFGLDPQIKREAIWVGTKYRPAAVLVERRGPMVKGRAQQGGQDGWQSLNQHMQHGDSIFTELSDPTRTPEVLRLRDSIRAWRFYDHFRSDSEAPARQPQLGTRTPVLHHDGRDLASAIQTIFEIGDKESFDEAVSDAFPGAHVTIGYQASGLLSVNFHQQGLLRPLNAQELSDGTLRYLLLIAALLTPRPPELMVLNEPETSLHPDLLPALARLIAKASNLCQLWVVSHANRLINALNEFEQCQLIELDKQLGQTKIVGQDLLSTPGWNWQQKAQG</sequence>
<gene>
    <name evidence="3" type="ORF">GNT65_18430</name>
</gene>
<dbReference type="InterPro" id="IPR003959">
    <property type="entry name" value="ATPase_AAA_core"/>
</dbReference>
<dbReference type="InterPro" id="IPR014555">
    <property type="entry name" value="RecF-like"/>
</dbReference>
<dbReference type="PANTHER" id="PTHR32182:SF25">
    <property type="entry name" value="SLR1056 PROTEIN"/>
    <property type="match status" value="1"/>
</dbReference>
<evidence type="ECO:0000259" key="1">
    <source>
        <dbReference type="Pfam" id="PF13175"/>
    </source>
</evidence>
<evidence type="ECO:0000313" key="3">
    <source>
        <dbReference type="EMBL" id="MXR70638.1"/>
    </source>
</evidence>
<dbReference type="AlphaFoldDB" id="A0A6L7I5J4"/>
<evidence type="ECO:0000313" key="4">
    <source>
        <dbReference type="Proteomes" id="UP000474778"/>
    </source>
</evidence>
<accession>A0A6L7I5J4</accession>
<dbReference type="InterPro" id="IPR041685">
    <property type="entry name" value="AAA_GajA/Old/RecF-like"/>
</dbReference>
<dbReference type="Gene3D" id="3.40.50.300">
    <property type="entry name" value="P-loop containing nucleotide triphosphate hydrolases"/>
    <property type="match status" value="2"/>
</dbReference>
<dbReference type="FunFam" id="3.40.50.300:FF:002708">
    <property type="entry name" value="FeS assembly ATPase SufC"/>
    <property type="match status" value="1"/>
</dbReference>
<dbReference type="PANTHER" id="PTHR32182">
    <property type="entry name" value="DNA REPLICATION AND REPAIR PROTEIN RECF"/>
    <property type="match status" value="1"/>
</dbReference>
<dbReference type="PIRSF" id="PIRSF029347">
    <property type="entry name" value="RecF"/>
    <property type="match status" value="1"/>
</dbReference>